<dbReference type="Pfam" id="PF04222">
    <property type="entry name" value="DUF416"/>
    <property type="match status" value="1"/>
</dbReference>
<proteinExistence type="predicted"/>
<evidence type="ECO:0000313" key="2">
    <source>
        <dbReference type="Proteomes" id="UP001203338"/>
    </source>
</evidence>
<dbReference type="EMBL" id="JAMFLX010000028">
    <property type="protein sequence ID" value="MCL6271621.1"/>
    <property type="molecule type" value="Genomic_DNA"/>
</dbReference>
<protein>
    <submittedName>
        <fullName evidence="1">YjaG family protein</fullName>
    </submittedName>
</protein>
<accession>A0ABT0PK53</accession>
<keyword evidence="2" id="KW-1185">Reference proteome</keyword>
<dbReference type="RefSeq" id="WP_249701253.1">
    <property type="nucleotide sequence ID" value="NZ_JAMFLX010000028.1"/>
</dbReference>
<reference evidence="1 2" key="1">
    <citation type="submission" date="2022-05" db="EMBL/GenBank/DDBJ databases">
        <authorList>
            <person name="Park J.-S."/>
        </authorList>
    </citation>
    <scope>NUCLEOTIDE SEQUENCE [LARGE SCALE GENOMIC DNA]</scope>
    <source>
        <strain evidence="1 2">2012CJ34-2</strain>
    </source>
</reference>
<evidence type="ECO:0000313" key="1">
    <source>
        <dbReference type="EMBL" id="MCL6271621.1"/>
    </source>
</evidence>
<organism evidence="1 2">
    <name type="scientific">Parendozoicomonas callyspongiae</name>
    <dbReference type="NCBI Taxonomy" id="2942213"/>
    <lineage>
        <taxon>Bacteria</taxon>
        <taxon>Pseudomonadati</taxon>
        <taxon>Pseudomonadota</taxon>
        <taxon>Gammaproteobacteria</taxon>
        <taxon>Oceanospirillales</taxon>
        <taxon>Endozoicomonadaceae</taxon>
        <taxon>Parendozoicomonas</taxon>
    </lineage>
</organism>
<dbReference type="Gene3D" id="1.20.1590.10">
    <property type="entry name" value="YP_001051499.1 domain like"/>
    <property type="match status" value="1"/>
</dbReference>
<dbReference type="Proteomes" id="UP001203338">
    <property type="component" value="Unassembled WGS sequence"/>
</dbReference>
<dbReference type="InterPro" id="IPR023381">
    <property type="entry name" value="YP001051499.1-like_dom_sf"/>
</dbReference>
<dbReference type="InterPro" id="IPR007338">
    <property type="entry name" value="DUF416"/>
</dbReference>
<sequence>MTDTAYLKDLGKKLQKFQPWKQTAFATAMAQRSLSNFGLFSQVTGFGDLSELKHCLNMLWDHIAGQQSAKNFERLLERLEEQTPDIDDFDMYGVYPALDAIVSLTTAVHCAMQPSADEALSNGELSLSTIGKFLGQTEASELKGTELSQYIDQHPLTLQHLDFIDEVCTLLSKAKPNADMKKKLRELALNDGLSELGISMEE</sequence>
<comment type="caution">
    <text evidence="1">The sequence shown here is derived from an EMBL/GenBank/DDBJ whole genome shotgun (WGS) entry which is preliminary data.</text>
</comment>
<gene>
    <name evidence="1" type="ORF">M3P05_17020</name>
</gene>
<name>A0ABT0PK53_9GAMM</name>